<dbReference type="Proteomes" id="UP000604046">
    <property type="component" value="Unassembled WGS sequence"/>
</dbReference>
<keyword evidence="2" id="KW-1185">Reference proteome</keyword>
<dbReference type="EMBL" id="CAJNDS010002734">
    <property type="protein sequence ID" value="CAE7577492.1"/>
    <property type="molecule type" value="Genomic_DNA"/>
</dbReference>
<reference evidence="1" key="1">
    <citation type="submission" date="2021-02" db="EMBL/GenBank/DDBJ databases">
        <authorList>
            <person name="Dougan E. K."/>
            <person name="Rhodes N."/>
            <person name="Thang M."/>
            <person name="Chan C."/>
        </authorList>
    </citation>
    <scope>NUCLEOTIDE SEQUENCE</scope>
</reference>
<organism evidence="1 2">
    <name type="scientific">Symbiodinium natans</name>
    <dbReference type="NCBI Taxonomy" id="878477"/>
    <lineage>
        <taxon>Eukaryota</taxon>
        <taxon>Sar</taxon>
        <taxon>Alveolata</taxon>
        <taxon>Dinophyceae</taxon>
        <taxon>Suessiales</taxon>
        <taxon>Symbiodiniaceae</taxon>
        <taxon>Symbiodinium</taxon>
    </lineage>
</organism>
<comment type="caution">
    <text evidence="1">The sequence shown here is derived from an EMBL/GenBank/DDBJ whole genome shotgun (WGS) entry which is preliminary data.</text>
</comment>
<sequence length="284" mass="31060">MMQHMVRAHRHNSQCDHAGHLPQATLFKGFLWMFDARETDPFALECSPAQADAAALDWRSVTVVDLALEVGAEVFVQTVQALVALAAFGHPRAIRSTPARRNSALRQHKGDPEKAAAEAIEEDDSAELHERLLRLVPVIGLPASLLYPLWTLLRRTCLVASLFGHDLQQEAVLAEVLVAAGGLGTVPAAERRLEIAAKAFWQRIAGRWAKSLPVATLLSEILDVQGNAAKLVLQHFRNGPGVQDFSQGLDPEPTMADILQLLRDTGRQTLEAAAGMSRTWRPEA</sequence>
<accession>A0A812UTA1</accession>
<protein>
    <submittedName>
        <fullName evidence="1">Uncharacterized protein</fullName>
    </submittedName>
</protein>
<dbReference type="AlphaFoldDB" id="A0A812UTA1"/>
<evidence type="ECO:0000313" key="1">
    <source>
        <dbReference type="EMBL" id="CAE7577492.1"/>
    </source>
</evidence>
<gene>
    <name evidence="1" type="ORF">SNAT2548_LOCUS32948</name>
</gene>
<proteinExistence type="predicted"/>
<name>A0A812UTA1_9DINO</name>
<evidence type="ECO:0000313" key="2">
    <source>
        <dbReference type="Proteomes" id="UP000604046"/>
    </source>
</evidence>
<dbReference type="OrthoDB" id="439488at2759"/>